<feature type="region of interest" description="Disordered" evidence="1">
    <location>
        <begin position="1066"/>
        <end position="1117"/>
    </location>
</feature>
<evidence type="ECO:0000313" key="4">
    <source>
        <dbReference type="Proteomes" id="UP000038010"/>
    </source>
</evidence>
<dbReference type="PROSITE" id="PS50235">
    <property type="entry name" value="USP_3"/>
    <property type="match status" value="1"/>
</dbReference>
<dbReference type="RefSeq" id="XP_017995628.1">
    <property type="nucleotide sequence ID" value="XM_018141003.1"/>
</dbReference>
<name>A0A0N1NVU7_9EURO</name>
<organism evidence="3 4">
    <name type="scientific">Cyphellophora attinorum</name>
    <dbReference type="NCBI Taxonomy" id="1664694"/>
    <lineage>
        <taxon>Eukaryota</taxon>
        <taxon>Fungi</taxon>
        <taxon>Dikarya</taxon>
        <taxon>Ascomycota</taxon>
        <taxon>Pezizomycotina</taxon>
        <taxon>Eurotiomycetes</taxon>
        <taxon>Chaetothyriomycetidae</taxon>
        <taxon>Chaetothyriales</taxon>
        <taxon>Cyphellophoraceae</taxon>
        <taxon>Cyphellophora</taxon>
    </lineage>
</organism>
<dbReference type="InterPro" id="IPR001394">
    <property type="entry name" value="Peptidase_C19_UCH"/>
</dbReference>
<comment type="caution">
    <text evidence="3">The sequence shown here is derived from an EMBL/GenBank/DDBJ whole genome shotgun (WGS) entry which is preliminary data.</text>
</comment>
<evidence type="ECO:0000259" key="2">
    <source>
        <dbReference type="PROSITE" id="PS50235"/>
    </source>
</evidence>
<dbReference type="Pfam" id="PF00443">
    <property type="entry name" value="UCH"/>
    <property type="match status" value="1"/>
</dbReference>
<gene>
    <name evidence="3" type="ORF">AB675_1209</name>
</gene>
<feature type="region of interest" description="Disordered" evidence="1">
    <location>
        <begin position="1"/>
        <end position="91"/>
    </location>
</feature>
<sequence length="1529" mass="171425">MPPRQAKRTQPARSAKSKPVGQNDDYVPNDSELSVDDLDIIDSSSVDRVDSDEEASEKKPKAKRKKGSKKVASKRTNTLKQRKQRSEQEKLTPCGECGFLMSAKGALKNRSRVTHYRDYHPELLPSEHGELHMKYDHTPPAVPPPLPTTLKPPLPMTVRAELVTQERVDLLRTIVRHVARRTSDPEDSSIDMTAEPSDEAAETLSSRLGAADHTDQPDSNDVGESALPVTNDVDQSAAPASNGADAVPCPTAVQPAIEQQFIAGAKLMAFRDSIHALPDGARHGQTSKYLSHREIDGLIQSILRLAAGPSIRQVLWEMSSVEAHTMNFREQDLLMLSLKVTHLRLLQEHYALLGNKIRWLLERVPYWVLLLPRDLHPWLVAAARILAHAEDASFPTLSINSWPRWTSVLVSHLSKADSSWPQTRNEVLAGRTSLIRSYKRLSRKGIMVNFLQAVHLHQHKQFQIPCTGLDTDQLFAVASSAFDATRVGHDRETVHMLTLYQIDEQYRRAAELLPPTPSASCSGPNGCTAEVHLCFVCWRGTPCSELAVDQASHHDICIKCDRKLEPSAKLYPQRWVREVLKRLHRRSRDEKMACEFRLPIELNDMMTENISIVQGELLPLVYDAEGCVFLDGLIDQTINFGKGNMTHSGQLRNYLRATVDGHHPFVIDKKEGVLFTRNHMRGNINLISGSLNIPLGPYPKYLLICFKALRDAYDAPPASGLINTKQHSLLLGDRAGQPVNNVTEIYQQACVNGALLPDRIRCKPRAEVWRLTGKGSRGSAYIKDSDFDFKYLYEELHRIAALPKYRLTGEHSDGFDLTKLWLRDGVFAPFSVFSVLVGYDNTSMLRLLAAKLHMMRNDCDRKEKNTIDRPDVGLGEFILTIAHLWFGMLRTDLDLGFPPQMCGRDGGGWVPLANILTLLCWSVGHNTPGEAMTTGLSGYNPAKRTPTSFVRADCNMLLETYLWNGMKWDYPRSDYDGISGQIDKVRDKPLRNAPCPFPPENLSQPAYINEIDRLYPGDPVGLALEDNPDLVRCNLCGDYQHVECAEVGDREEYFCAGCKPFMDDDESDAPASKDGDSNVLPGSNNPNFRPIRGSGDANSSALPATSGGPLNNNPIFSEDQALKPRNMQRVGDSCFISAALQVALRLPSVQESVQLPADILITGRSLDDEVIREDEKNGFPKLSKYYKSIQALYEELLKDGSSVPSSFTKVIRDAAMDMNPSFRPSKDFSKATAGYNDAAEFLGFTLQQIVHVHDRSDNAIVFNIGAGETFLTRFLQLKRLYENETKSLDSITTEARNYMAAWHKTGRDSKLARDFDLHRVFEYACPKCGIRREYSTSHIQTLSVPGDIPPNQAFNMRRWAEETEDHIYESVCDICQSHVTPGTSEIGWAFLNTPKFLVVRVDRSYGSVLKQNRLVDPDDTIDLEHFMTGRLPSDDTYPLNTPTKYRRVSVVASVGGNHYVGLVRRESTESWLLFDDFRKGRAEEIIMEDIEDRCPGFCETLIVYRLEEEPQPEPDPPVIGSIEDDHEGS</sequence>
<dbReference type="InterPro" id="IPR013083">
    <property type="entry name" value="Znf_RING/FYVE/PHD"/>
</dbReference>
<dbReference type="InterPro" id="IPR038765">
    <property type="entry name" value="Papain-like_cys_pep_sf"/>
</dbReference>
<feature type="region of interest" description="Disordered" evidence="1">
    <location>
        <begin position="1508"/>
        <end position="1529"/>
    </location>
</feature>
<feature type="compositionally biased region" description="Basic residues" evidence="1">
    <location>
        <begin position="60"/>
        <end position="73"/>
    </location>
</feature>
<dbReference type="InterPro" id="IPR028889">
    <property type="entry name" value="USP"/>
</dbReference>
<accession>A0A0N1NVU7</accession>
<dbReference type="Proteomes" id="UP000038010">
    <property type="component" value="Unassembled WGS sequence"/>
</dbReference>
<dbReference type="VEuPathDB" id="FungiDB:AB675_1209"/>
<dbReference type="EMBL" id="LFJN01000037">
    <property type="protein sequence ID" value="KPI35665.1"/>
    <property type="molecule type" value="Genomic_DNA"/>
</dbReference>
<reference evidence="3 4" key="1">
    <citation type="submission" date="2015-06" db="EMBL/GenBank/DDBJ databases">
        <title>Draft genome of the ant-associated black yeast Phialophora attae CBS 131958.</title>
        <authorList>
            <person name="Moreno L.F."/>
            <person name="Stielow B.J."/>
            <person name="de Hoog S."/>
            <person name="Vicente V.A."/>
            <person name="Weiss V.A."/>
            <person name="de Vries M."/>
            <person name="Cruz L.M."/>
            <person name="Souza E.M."/>
        </authorList>
    </citation>
    <scope>NUCLEOTIDE SEQUENCE [LARGE SCALE GENOMIC DNA]</scope>
    <source>
        <strain evidence="3 4">CBS 131958</strain>
    </source>
</reference>
<keyword evidence="4" id="KW-1185">Reference proteome</keyword>
<protein>
    <recommendedName>
        <fullName evidence="2">USP domain-containing protein</fullName>
    </recommendedName>
</protein>
<feature type="compositionally biased region" description="Polar residues" evidence="1">
    <location>
        <begin position="1096"/>
        <end position="1115"/>
    </location>
</feature>
<evidence type="ECO:0000313" key="3">
    <source>
        <dbReference type="EMBL" id="KPI35665.1"/>
    </source>
</evidence>
<dbReference type="CDD" id="cd02257">
    <property type="entry name" value="Peptidase_C19"/>
    <property type="match status" value="1"/>
</dbReference>
<dbReference type="GeneID" id="28732873"/>
<feature type="region of interest" description="Disordered" evidence="1">
    <location>
        <begin position="181"/>
        <end position="205"/>
    </location>
</feature>
<dbReference type="GO" id="GO:0004843">
    <property type="term" value="F:cysteine-type deubiquitinase activity"/>
    <property type="evidence" value="ECO:0007669"/>
    <property type="project" value="InterPro"/>
</dbReference>
<evidence type="ECO:0000256" key="1">
    <source>
        <dbReference type="SAM" id="MobiDB-lite"/>
    </source>
</evidence>
<dbReference type="SUPFAM" id="SSF54001">
    <property type="entry name" value="Cysteine proteinases"/>
    <property type="match status" value="1"/>
</dbReference>
<dbReference type="Gene3D" id="3.90.70.10">
    <property type="entry name" value="Cysteine proteinases"/>
    <property type="match status" value="1"/>
</dbReference>
<dbReference type="Gene3D" id="3.30.40.10">
    <property type="entry name" value="Zinc/RING finger domain, C3HC4 (zinc finger)"/>
    <property type="match status" value="1"/>
</dbReference>
<dbReference type="STRING" id="1664694.A0A0N1NVU7"/>
<dbReference type="GO" id="GO:0016579">
    <property type="term" value="P:protein deubiquitination"/>
    <property type="evidence" value="ECO:0007669"/>
    <property type="project" value="InterPro"/>
</dbReference>
<proteinExistence type="predicted"/>
<feature type="domain" description="USP" evidence="2">
    <location>
        <begin position="1125"/>
        <end position="1507"/>
    </location>
</feature>